<keyword evidence="4 11" id="KW-0560">Oxidoreductase</keyword>
<gene>
    <name evidence="11" type="ORF">HMPREF1316_2263</name>
</gene>
<dbReference type="Pfam" id="PF02737">
    <property type="entry name" value="3HCDH_N"/>
    <property type="match status" value="1"/>
</dbReference>
<dbReference type="STRING" id="1125712.HMPREF1316_2263"/>
<dbReference type="InterPro" id="IPR036291">
    <property type="entry name" value="NAD(P)-bd_dom_sf"/>
</dbReference>
<comment type="pathway">
    <text evidence="2">Lipid metabolism; butanoate metabolism.</text>
</comment>
<dbReference type="PIRSF" id="PIRSF000105">
    <property type="entry name" value="HCDH"/>
    <property type="match status" value="1"/>
</dbReference>
<evidence type="ECO:0000313" key="11">
    <source>
        <dbReference type="EMBL" id="ERL07639.1"/>
    </source>
</evidence>
<evidence type="ECO:0000313" key="12">
    <source>
        <dbReference type="Proteomes" id="UP000016638"/>
    </source>
</evidence>
<dbReference type="SUPFAM" id="SSF51735">
    <property type="entry name" value="NAD(P)-binding Rossmann-fold domains"/>
    <property type="match status" value="1"/>
</dbReference>
<comment type="pathway">
    <text evidence="1">Lipid metabolism; fatty acid beta-oxidation.</text>
</comment>
<evidence type="ECO:0000256" key="7">
    <source>
        <dbReference type="ARBA" id="ARBA00049556"/>
    </source>
</evidence>
<dbReference type="InterPro" id="IPR022694">
    <property type="entry name" value="3-OHacyl-CoA_DH"/>
</dbReference>
<evidence type="ECO:0000256" key="3">
    <source>
        <dbReference type="ARBA" id="ARBA00022832"/>
    </source>
</evidence>
<dbReference type="Proteomes" id="UP000016638">
    <property type="component" value="Unassembled WGS sequence"/>
</dbReference>
<dbReference type="PANTHER" id="PTHR43561:SF3">
    <property type="entry name" value="HYDROXYACYL-COENZYME A DEHYDROGENASE, MITOCHONDRIAL"/>
    <property type="match status" value="1"/>
</dbReference>
<evidence type="ECO:0000256" key="2">
    <source>
        <dbReference type="ARBA" id="ARBA00005086"/>
    </source>
</evidence>
<keyword evidence="12" id="KW-1185">Reference proteome</keyword>
<dbReference type="EMBL" id="AWEZ01000056">
    <property type="protein sequence ID" value="ERL07639.1"/>
    <property type="molecule type" value="Genomic_DNA"/>
</dbReference>
<dbReference type="InterPro" id="IPR006108">
    <property type="entry name" value="3HC_DH_C"/>
</dbReference>
<evidence type="ECO:0000259" key="10">
    <source>
        <dbReference type="Pfam" id="PF02737"/>
    </source>
</evidence>
<dbReference type="GO" id="GO:0070403">
    <property type="term" value="F:NAD+ binding"/>
    <property type="evidence" value="ECO:0007669"/>
    <property type="project" value="InterPro"/>
</dbReference>
<dbReference type="GO" id="GO:0003857">
    <property type="term" value="F:(3S)-3-hydroxyacyl-CoA dehydrogenase (NAD+) activity"/>
    <property type="evidence" value="ECO:0007669"/>
    <property type="project" value="UniProtKB-EC"/>
</dbReference>
<evidence type="ECO:0000259" key="9">
    <source>
        <dbReference type="Pfam" id="PF00725"/>
    </source>
</evidence>
<dbReference type="SUPFAM" id="SSF48179">
    <property type="entry name" value="6-phosphogluconate dehydrogenase C-terminal domain-like"/>
    <property type="match status" value="1"/>
</dbReference>
<feature type="domain" description="3-hydroxyacyl-CoA dehydrogenase NAD binding" evidence="10">
    <location>
        <begin position="5"/>
        <end position="210"/>
    </location>
</feature>
<organism evidence="11 12">
    <name type="scientific">Olsenella profusa F0195</name>
    <dbReference type="NCBI Taxonomy" id="1125712"/>
    <lineage>
        <taxon>Bacteria</taxon>
        <taxon>Bacillati</taxon>
        <taxon>Actinomycetota</taxon>
        <taxon>Coriobacteriia</taxon>
        <taxon>Coriobacteriales</taxon>
        <taxon>Atopobiaceae</taxon>
        <taxon>Olsenella</taxon>
    </lineage>
</organism>
<dbReference type="InterPro" id="IPR008927">
    <property type="entry name" value="6-PGluconate_DH-like_C_sf"/>
</dbReference>
<reference evidence="11 12" key="1">
    <citation type="submission" date="2013-08" db="EMBL/GenBank/DDBJ databases">
        <authorList>
            <person name="Durkin A.S."/>
            <person name="Haft D.R."/>
            <person name="McCorrison J."/>
            <person name="Torralba M."/>
            <person name="Gillis M."/>
            <person name="Haft D.H."/>
            <person name="Methe B."/>
            <person name="Sutton G."/>
            <person name="Nelson K.E."/>
        </authorList>
    </citation>
    <scope>NUCLEOTIDE SEQUENCE [LARGE SCALE GENOMIC DNA]</scope>
    <source>
        <strain evidence="11 12">F0195</strain>
    </source>
</reference>
<dbReference type="NCBIfam" id="NF006143">
    <property type="entry name" value="PRK08293.1"/>
    <property type="match status" value="1"/>
</dbReference>
<comment type="catalytic activity">
    <reaction evidence="7">
        <text>a (3S)-3-hydroxyacyl-CoA + NAD(+) = a 3-oxoacyl-CoA + NADH + H(+)</text>
        <dbReference type="Rhea" id="RHEA:22432"/>
        <dbReference type="ChEBI" id="CHEBI:15378"/>
        <dbReference type="ChEBI" id="CHEBI:57318"/>
        <dbReference type="ChEBI" id="CHEBI:57540"/>
        <dbReference type="ChEBI" id="CHEBI:57945"/>
        <dbReference type="ChEBI" id="CHEBI:90726"/>
        <dbReference type="EC" id="1.1.1.35"/>
    </reaction>
</comment>
<dbReference type="PATRIC" id="fig|1125712.3.peg.1606"/>
<dbReference type="GO" id="GO:0006635">
    <property type="term" value="P:fatty acid beta-oxidation"/>
    <property type="evidence" value="ECO:0007669"/>
    <property type="project" value="TreeGrafter"/>
</dbReference>
<dbReference type="OrthoDB" id="9771883at2"/>
<dbReference type="eggNOG" id="COG1250">
    <property type="taxonomic scope" value="Bacteria"/>
</dbReference>
<evidence type="ECO:0000256" key="4">
    <source>
        <dbReference type="ARBA" id="ARBA00023002"/>
    </source>
</evidence>
<evidence type="ECO:0000256" key="6">
    <source>
        <dbReference type="ARBA" id="ARBA00023098"/>
    </source>
</evidence>
<evidence type="ECO:0000256" key="8">
    <source>
        <dbReference type="PIRSR" id="PIRSR000105-1"/>
    </source>
</evidence>
<dbReference type="InterPro" id="IPR013328">
    <property type="entry name" value="6PGD_dom2"/>
</dbReference>
<dbReference type="PANTHER" id="PTHR43561">
    <property type="match status" value="1"/>
</dbReference>
<feature type="domain" description="3-hydroxyacyl-CoA dehydrogenase C-terminal" evidence="9">
    <location>
        <begin position="213"/>
        <end position="311"/>
    </location>
</feature>
<dbReference type="GO" id="GO:0008691">
    <property type="term" value="F:3-hydroxybutyryl-CoA dehydrogenase activity"/>
    <property type="evidence" value="ECO:0007669"/>
    <property type="project" value="UniProtKB-EC"/>
</dbReference>
<comment type="caution">
    <text evidence="11">The sequence shown here is derived from an EMBL/GenBank/DDBJ whole genome shotgun (WGS) entry which is preliminary data.</text>
</comment>
<feature type="site" description="Important for catalytic activity" evidence="8">
    <location>
        <position position="166"/>
    </location>
</feature>
<dbReference type="Gene3D" id="1.10.1040.10">
    <property type="entry name" value="N-(1-d-carboxylethyl)-l-norvaline Dehydrogenase, domain 2"/>
    <property type="match status" value="1"/>
</dbReference>
<evidence type="ECO:0000256" key="5">
    <source>
        <dbReference type="ARBA" id="ARBA00023027"/>
    </source>
</evidence>
<keyword evidence="6" id="KW-0443">Lipid metabolism</keyword>
<dbReference type="Gene3D" id="3.40.50.720">
    <property type="entry name" value="NAD(P)-binding Rossmann-like Domain"/>
    <property type="match status" value="1"/>
</dbReference>
<keyword evidence="3" id="KW-0276">Fatty acid metabolism</keyword>
<sequence length="313" mass="33959">MDFKNITVAGGGVLGSQIAFQAAYCGLNVTIWLRTEASIGRAQPKVDRLHQIYLDTLEAMKTDPAAYAYGLIAREDVTPEALDACKERVEAAYRSLRLTTDWDEAFGDADLVIEAVAEAPDAKTAFYTELAKHIPERTVIVTNSSTLLPSSFAASTGRPEKFLALHFANEIWKNPTGEVMGHAGTDKRHFEQVVEFAAAIRMIPLRVLKEQPGYLLNSMLVPFLNAAEGLWANGVGTPEDIDLAWTLGTGAPAGPFRILDIVGLTTAYNIAAMSPASKDPDSVEHRIAALLKEKIDAGETGVNAGKGFYDYRK</sequence>
<protein>
    <submittedName>
        <fullName evidence="11">3-hydroxybutyryl-CoA dehydrogenase</fullName>
        <ecNumber evidence="11">1.1.1.157</ecNumber>
    </submittedName>
</protein>
<evidence type="ECO:0000256" key="1">
    <source>
        <dbReference type="ARBA" id="ARBA00005005"/>
    </source>
</evidence>
<dbReference type="RefSeq" id="WP_021726478.1">
    <property type="nucleotide sequence ID" value="NZ_AWEZ01000056.1"/>
</dbReference>
<dbReference type="Pfam" id="PF00725">
    <property type="entry name" value="3HCDH"/>
    <property type="match status" value="1"/>
</dbReference>
<proteinExistence type="predicted"/>
<keyword evidence="5" id="KW-0520">NAD</keyword>
<accession>U2T3K0</accession>
<name>U2T3K0_9ACTN</name>
<dbReference type="EC" id="1.1.1.157" evidence="11"/>
<dbReference type="InterPro" id="IPR006176">
    <property type="entry name" value="3-OHacyl-CoA_DH_NAD-bd"/>
</dbReference>
<dbReference type="AlphaFoldDB" id="U2T3K0"/>
<dbReference type="InterPro" id="IPR052242">
    <property type="entry name" value="Mito_3-hydroxyacyl-CoA_DH"/>
</dbReference>